<dbReference type="Proteomes" id="UP000256661">
    <property type="component" value="Unassembled WGS sequence"/>
</dbReference>
<evidence type="ECO:0000256" key="2">
    <source>
        <dbReference type="SAM" id="Phobius"/>
    </source>
</evidence>
<feature type="compositionally biased region" description="Low complexity" evidence="1">
    <location>
        <begin position="165"/>
        <end position="180"/>
    </location>
</feature>
<keyword evidence="2" id="KW-0812">Transmembrane</keyword>
<organism evidence="3 4">
    <name type="scientific">Thermomonospora umbrina</name>
    <dbReference type="NCBI Taxonomy" id="111806"/>
    <lineage>
        <taxon>Bacteria</taxon>
        <taxon>Bacillati</taxon>
        <taxon>Actinomycetota</taxon>
        <taxon>Actinomycetes</taxon>
        <taxon>Streptosporangiales</taxon>
        <taxon>Thermomonosporaceae</taxon>
        <taxon>Thermomonospora</taxon>
    </lineage>
</organism>
<keyword evidence="4" id="KW-1185">Reference proteome</keyword>
<keyword evidence="2" id="KW-0472">Membrane</keyword>
<keyword evidence="2" id="KW-1133">Transmembrane helix</keyword>
<evidence type="ECO:0000313" key="4">
    <source>
        <dbReference type="Proteomes" id="UP000256661"/>
    </source>
</evidence>
<dbReference type="EMBL" id="QTTT01000001">
    <property type="protein sequence ID" value="REE99750.1"/>
    <property type="molecule type" value="Genomic_DNA"/>
</dbReference>
<dbReference type="OrthoDB" id="3712369at2"/>
<feature type="transmembrane region" description="Helical" evidence="2">
    <location>
        <begin position="126"/>
        <end position="146"/>
    </location>
</feature>
<dbReference type="Pfam" id="PF09534">
    <property type="entry name" value="Trp_oprn_chp"/>
    <property type="match status" value="1"/>
</dbReference>
<sequence>MNPRRERAAAALLCAVGAGLVLLAGGREWAAVRARGAITPIGQDLTGGDLSGAATALGWAGLAALAALFATRGPARAAVGALLVLIGGGIGFTAVTAADRPHVLDVAAERSTLLQLGGDPTVTTTAWWTVSLAGGVLLALAGALALTRGSRWPGMSARYDRPGTGRASAEASGGAGAAPDDPARLWKSLDRGEDPTAS</sequence>
<reference evidence="3 4" key="1">
    <citation type="submission" date="2018-08" db="EMBL/GenBank/DDBJ databases">
        <title>Sequencing the genomes of 1000 actinobacteria strains.</title>
        <authorList>
            <person name="Klenk H.-P."/>
        </authorList>
    </citation>
    <scope>NUCLEOTIDE SEQUENCE [LARGE SCALE GENOMIC DNA]</scope>
    <source>
        <strain evidence="3 4">DSM 43927</strain>
    </source>
</reference>
<comment type="caution">
    <text evidence="3">The sequence shown here is derived from an EMBL/GenBank/DDBJ whole genome shotgun (WGS) entry which is preliminary data.</text>
</comment>
<accession>A0A3D9SYX2</accession>
<protein>
    <submittedName>
        <fullName evidence="3">Putative membrane protein (TIGR02234 family)</fullName>
    </submittedName>
</protein>
<feature type="region of interest" description="Disordered" evidence="1">
    <location>
        <begin position="155"/>
        <end position="198"/>
    </location>
</feature>
<dbReference type="RefSeq" id="WP_116025005.1">
    <property type="nucleotide sequence ID" value="NZ_QTTT01000001.1"/>
</dbReference>
<name>A0A3D9SYX2_9ACTN</name>
<gene>
    <name evidence="3" type="ORF">DFJ69_5266</name>
</gene>
<feature type="compositionally biased region" description="Basic and acidic residues" evidence="1">
    <location>
        <begin position="181"/>
        <end position="198"/>
    </location>
</feature>
<dbReference type="InterPro" id="IPR019051">
    <property type="entry name" value="Trp_biosyn_TM_oprn/chp"/>
</dbReference>
<feature type="transmembrane region" description="Helical" evidence="2">
    <location>
        <begin position="77"/>
        <end position="98"/>
    </location>
</feature>
<feature type="transmembrane region" description="Helical" evidence="2">
    <location>
        <begin position="50"/>
        <end position="70"/>
    </location>
</feature>
<evidence type="ECO:0000313" key="3">
    <source>
        <dbReference type="EMBL" id="REE99750.1"/>
    </source>
</evidence>
<dbReference type="NCBIfam" id="TIGR02234">
    <property type="entry name" value="trp_oprn_chp"/>
    <property type="match status" value="1"/>
</dbReference>
<proteinExistence type="predicted"/>
<dbReference type="AlphaFoldDB" id="A0A3D9SYX2"/>
<evidence type="ECO:0000256" key="1">
    <source>
        <dbReference type="SAM" id="MobiDB-lite"/>
    </source>
</evidence>
<dbReference type="InterPro" id="IPR011746">
    <property type="entry name" value="Trp_synth-assoc_CHP"/>
</dbReference>